<organism evidence="9 10">
    <name type="scientific">Aequoribacter fuscus</name>
    <dbReference type="NCBI Taxonomy" id="2518989"/>
    <lineage>
        <taxon>Bacteria</taxon>
        <taxon>Pseudomonadati</taxon>
        <taxon>Pseudomonadota</taxon>
        <taxon>Gammaproteobacteria</taxon>
        <taxon>Cellvibrionales</taxon>
        <taxon>Halieaceae</taxon>
        <taxon>Aequoribacter</taxon>
    </lineage>
</organism>
<dbReference type="InterPro" id="IPR044135">
    <property type="entry name" value="Met-tRNA-FMT_C"/>
</dbReference>
<keyword evidence="5 8" id="KW-0808">Transferase</keyword>
<dbReference type="EMBL" id="AEIG01000025">
    <property type="protein sequence ID" value="EGG30069.1"/>
    <property type="molecule type" value="Genomic_DNA"/>
</dbReference>
<dbReference type="Pfam" id="PF02911">
    <property type="entry name" value="Formyl_trans_C"/>
    <property type="match status" value="1"/>
</dbReference>
<dbReference type="Gene3D" id="3.10.25.10">
    <property type="entry name" value="Formyl transferase, C-terminal domain"/>
    <property type="match status" value="1"/>
</dbReference>
<dbReference type="InterPro" id="IPR005793">
    <property type="entry name" value="Formyl_trans_C"/>
</dbReference>
<dbReference type="GO" id="GO:0004479">
    <property type="term" value="F:methionyl-tRNA formyltransferase activity"/>
    <property type="evidence" value="ECO:0007669"/>
    <property type="project" value="UniProtKB-UniRule"/>
</dbReference>
<dbReference type="CDD" id="cd08646">
    <property type="entry name" value="FMT_core_Met-tRNA-FMT_N"/>
    <property type="match status" value="1"/>
</dbReference>
<dbReference type="OrthoDB" id="9802815at2"/>
<dbReference type="NCBIfam" id="TIGR00460">
    <property type="entry name" value="fmt"/>
    <property type="match status" value="1"/>
</dbReference>
<dbReference type="PANTHER" id="PTHR11138:SF5">
    <property type="entry name" value="METHIONYL-TRNA FORMYLTRANSFERASE, MITOCHONDRIAL"/>
    <property type="match status" value="1"/>
</dbReference>
<evidence type="ECO:0000256" key="5">
    <source>
        <dbReference type="ARBA" id="ARBA00022679"/>
    </source>
</evidence>
<dbReference type="InterPro" id="IPR041711">
    <property type="entry name" value="Met-tRNA-FMT_N"/>
</dbReference>
<dbReference type="InterPro" id="IPR037022">
    <property type="entry name" value="Formyl_trans_C_sf"/>
</dbReference>
<proteinExistence type="inferred from homology"/>
<evidence type="ECO:0000256" key="2">
    <source>
        <dbReference type="ARBA" id="ARBA00010699"/>
    </source>
</evidence>
<dbReference type="CDD" id="cd08704">
    <property type="entry name" value="Met_tRNA_FMT_C"/>
    <property type="match status" value="1"/>
</dbReference>
<dbReference type="InterPro" id="IPR002376">
    <property type="entry name" value="Formyl_transf_N"/>
</dbReference>
<reference evidence="9 10" key="1">
    <citation type="journal article" date="2011" name="J. Bacteriol.">
        <title>Genome sequence of strain IMCC3088, a proteorhodopsin-containing marine bacterium belonging to the OM60/NOR5 clade.</title>
        <authorList>
            <person name="Jang Y."/>
            <person name="Oh H.M."/>
            <person name="Kang I."/>
            <person name="Lee K."/>
            <person name="Yang S.J."/>
            <person name="Cho J.C."/>
        </authorList>
    </citation>
    <scope>NUCLEOTIDE SEQUENCE [LARGE SCALE GENOMIC DNA]</scope>
    <source>
        <strain evidence="9 10">IMCC3088</strain>
    </source>
</reference>
<dbReference type="PROSITE" id="PS00373">
    <property type="entry name" value="GART"/>
    <property type="match status" value="1"/>
</dbReference>
<dbReference type="SUPFAM" id="SSF53328">
    <property type="entry name" value="Formyltransferase"/>
    <property type="match status" value="1"/>
</dbReference>
<keyword evidence="6 8" id="KW-0648">Protein biosynthesis</keyword>
<evidence type="ECO:0000256" key="8">
    <source>
        <dbReference type="HAMAP-Rule" id="MF_00182"/>
    </source>
</evidence>
<dbReference type="Pfam" id="PF00551">
    <property type="entry name" value="Formyl_trans_N"/>
    <property type="match status" value="1"/>
</dbReference>
<dbReference type="InterPro" id="IPR005794">
    <property type="entry name" value="Fmt"/>
</dbReference>
<accession>F3L0W1</accession>
<dbReference type="InterPro" id="IPR011034">
    <property type="entry name" value="Formyl_transferase-like_C_sf"/>
</dbReference>
<dbReference type="InterPro" id="IPR036477">
    <property type="entry name" value="Formyl_transf_N_sf"/>
</dbReference>
<dbReference type="eggNOG" id="COG0223">
    <property type="taxonomic scope" value="Bacteria"/>
</dbReference>
<keyword evidence="10" id="KW-1185">Reference proteome</keyword>
<comment type="similarity">
    <text evidence="2 8">Belongs to the Fmt family.</text>
</comment>
<comment type="caution">
    <text evidence="9">The sequence shown here is derived from an EMBL/GenBank/DDBJ whole genome shotgun (WGS) entry which is preliminary data.</text>
</comment>
<feature type="binding site" evidence="8">
    <location>
        <begin position="114"/>
        <end position="117"/>
    </location>
    <ligand>
        <name>(6S)-5,6,7,8-tetrahydrofolate</name>
        <dbReference type="ChEBI" id="CHEBI:57453"/>
    </ligand>
</feature>
<evidence type="ECO:0000256" key="6">
    <source>
        <dbReference type="ARBA" id="ARBA00022917"/>
    </source>
</evidence>
<name>F3L0W1_9GAMM</name>
<dbReference type="GO" id="GO:0005829">
    <property type="term" value="C:cytosol"/>
    <property type="evidence" value="ECO:0007669"/>
    <property type="project" value="TreeGrafter"/>
</dbReference>
<gene>
    <name evidence="8" type="primary">fmt</name>
    <name evidence="9" type="ORF">IMCC3088_1053</name>
</gene>
<comment type="function">
    <text evidence="1 8">Attaches a formyl group to the free amino group of methionyl-tRNA(fMet). The formyl group appears to play a dual role in the initiator identity of N-formylmethionyl-tRNA by promoting its recognition by IF2 and preventing the misappropriation of this tRNA by the elongation apparatus.</text>
</comment>
<evidence type="ECO:0000256" key="1">
    <source>
        <dbReference type="ARBA" id="ARBA00002606"/>
    </source>
</evidence>
<comment type="catalytic activity">
    <reaction evidence="7 8">
        <text>L-methionyl-tRNA(fMet) + (6R)-10-formyltetrahydrofolate = N-formyl-L-methionyl-tRNA(fMet) + (6S)-5,6,7,8-tetrahydrofolate + H(+)</text>
        <dbReference type="Rhea" id="RHEA:24380"/>
        <dbReference type="Rhea" id="RHEA-COMP:9952"/>
        <dbReference type="Rhea" id="RHEA-COMP:9953"/>
        <dbReference type="ChEBI" id="CHEBI:15378"/>
        <dbReference type="ChEBI" id="CHEBI:57453"/>
        <dbReference type="ChEBI" id="CHEBI:78530"/>
        <dbReference type="ChEBI" id="CHEBI:78844"/>
        <dbReference type="ChEBI" id="CHEBI:195366"/>
        <dbReference type="EC" id="2.1.2.9"/>
    </reaction>
</comment>
<dbReference type="STRING" id="2518989.IMCC3088_1053"/>
<protein>
    <recommendedName>
        <fullName evidence="4 8">Methionyl-tRNA formyltransferase</fullName>
        <ecNumber evidence="3 8">2.1.2.9</ecNumber>
    </recommendedName>
</protein>
<dbReference type="Gene3D" id="3.40.50.170">
    <property type="entry name" value="Formyl transferase, N-terminal domain"/>
    <property type="match status" value="1"/>
</dbReference>
<dbReference type="RefSeq" id="WP_009575343.1">
    <property type="nucleotide sequence ID" value="NZ_AEIG01000025.1"/>
</dbReference>
<evidence type="ECO:0000256" key="3">
    <source>
        <dbReference type="ARBA" id="ARBA00012261"/>
    </source>
</evidence>
<sequence length="322" mass="34295">MAAQTLRVGFAGTPEFAAKHLQALLQHGFDVPLVLTQPDRPAGRGKKLMPSPTKIVAEAANIPVWQPTSLKDDPIQKNLADQNLDVLVVVAYGMLLPQAVLDIPRYGCLNVHASLLPRWRGAAPVQRAVEAGDTETGVCIMQMEAGLDTGPVLAVQTCPITSRTTAGSLFSELETLGAKTLITTLQDLKNLQGQAEPQDHDKSTYAHKIVKAEAFIDFSQSALTVDRKIRAFYPFPGAFTSANNERLRILEAAVLDDTSQSEHPAGTILEADGKGIQVQCGAGILSLTQVQLPGGKALAVKDVLNSNKNPFAVGAILGRPLA</sequence>
<evidence type="ECO:0000313" key="9">
    <source>
        <dbReference type="EMBL" id="EGG30069.1"/>
    </source>
</evidence>
<dbReference type="AlphaFoldDB" id="F3L0W1"/>
<dbReference type="InterPro" id="IPR001555">
    <property type="entry name" value="GART_AS"/>
</dbReference>
<dbReference type="HAMAP" id="MF_00182">
    <property type="entry name" value="Formyl_trans"/>
    <property type="match status" value="1"/>
</dbReference>
<dbReference type="SUPFAM" id="SSF50486">
    <property type="entry name" value="FMT C-terminal domain-like"/>
    <property type="match status" value="1"/>
</dbReference>
<dbReference type="Proteomes" id="UP000005615">
    <property type="component" value="Unassembled WGS sequence"/>
</dbReference>
<dbReference type="EC" id="2.1.2.9" evidence="3 8"/>
<evidence type="ECO:0000313" key="10">
    <source>
        <dbReference type="Proteomes" id="UP000005615"/>
    </source>
</evidence>
<evidence type="ECO:0000256" key="7">
    <source>
        <dbReference type="ARBA" id="ARBA00048558"/>
    </source>
</evidence>
<evidence type="ECO:0000256" key="4">
    <source>
        <dbReference type="ARBA" id="ARBA00016014"/>
    </source>
</evidence>
<dbReference type="PANTHER" id="PTHR11138">
    <property type="entry name" value="METHIONYL-TRNA FORMYLTRANSFERASE"/>
    <property type="match status" value="1"/>
</dbReference>